<protein>
    <submittedName>
        <fullName evidence="2">Uncharacterized protein</fullName>
    </submittedName>
</protein>
<reference evidence="2" key="3">
    <citation type="submission" date="2025-09" db="UniProtKB">
        <authorList>
            <consortium name="Ensembl"/>
        </authorList>
    </citation>
    <scope>IDENTIFICATION</scope>
</reference>
<dbReference type="AlphaFoldDB" id="A0A2I3H3G7"/>
<keyword evidence="1" id="KW-1133">Transmembrane helix</keyword>
<evidence type="ECO:0000256" key="1">
    <source>
        <dbReference type="SAM" id="Phobius"/>
    </source>
</evidence>
<evidence type="ECO:0000313" key="3">
    <source>
        <dbReference type="Proteomes" id="UP000001073"/>
    </source>
</evidence>
<dbReference type="Proteomes" id="UP000001073">
    <property type="component" value="Chromosome 6"/>
</dbReference>
<evidence type="ECO:0000313" key="2">
    <source>
        <dbReference type="Ensembl" id="ENSNLEP00000038139.1"/>
    </source>
</evidence>
<accession>A0A2I3H3G7</accession>
<dbReference type="OMA" id="HTFAHMA"/>
<feature type="transmembrane region" description="Helical" evidence="1">
    <location>
        <begin position="96"/>
        <end position="114"/>
    </location>
</feature>
<dbReference type="EMBL" id="ADFV01087556">
    <property type="status" value="NOT_ANNOTATED_CDS"/>
    <property type="molecule type" value="Genomic_DNA"/>
</dbReference>
<reference evidence="2" key="2">
    <citation type="submission" date="2025-08" db="UniProtKB">
        <authorList>
            <consortium name="Ensembl"/>
        </authorList>
    </citation>
    <scope>IDENTIFICATION</scope>
</reference>
<organism evidence="2 3">
    <name type="scientific">Nomascus leucogenys</name>
    <name type="common">Northern white-cheeked gibbon</name>
    <name type="synonym">Hylobates leucogenys</name>
    <dbReference type="NCBI Taxonomy" id="61853"/>
    <lineage>
        <taxon>Eukaryota</taxon>
        <taxon>Metazoa</taxon>
        <taxon>Chordata</taxon>
        <taxon>Craniata</taxon>
        <taxon>Vertebrata</taxon>
        <taxon>Euteleostomi</taxon>
        <taxon>Mammalia</taxon>
        <taxon>Eutheria</taxon>
        <taxon>Euarchontoglires</taxon>
        <taxon>Primates</taxon>
        <taxon>Haplorrhini</taxon>
        <taxon>Catarrhini</taxon>
        <taxon>Hylobatidae</taxon>
        <taxon>Nomascus</taxon>
    </lineage>
</organism>
<keyword evidence="3" id="KW-1185">Reference proteome</keyword>
<proteinExistence type="predicted"/>
<dbReference type="Ensembl" id="ENSNLET00000040630.1">
    <property type="protein sequence ID" value="ENSNLEP00000038139.1"/>
    <property type="gene ID" value="ENSNLEG00000032326.1"/>
</dbReference>
<keyword evidence="1" id="KW-0812">Transmembrane</keyword>
<keyword evidence="1" id="KW-0472">Membrane</keyword>
<name>A0A2I3H3G7_NOMLE</name>
<reference evidence="2 3" key="1">
    <citation type="submission" date="2012-10" db="EMBL/GenBank/DDBJ databases">
        <authorList>
            <consortium name="Gibbon Genome Sequencing Consortium"/>
        </authorList>
    </citation>
    <scope>NUCLEOTIDE SEQUENCE [LARGE SCALE GENOMIC DNA]</scope>
</reference>
<sequence length="136" mass="15606">MLPFSFRGSVWLSPHAVCPCGALQQSSVPLWQLHTLPTWLWISGVCVCCSLIPSFMAPHYRASLSNLWPKGRMWPRMVLNAAQHKLVNFLKTLRDFFVIFFSSLAIVSVLVYFMCGKRQFFFQCGPGKRKDWPPLP</sequence>
<dbReference type="InParanoid" id="A0A2I3H3G7"/>
<dbReference type="GeneTree" id="ENSGT00910000148413"/>